<accession>A0A8J7DMR3</accession>
<dbReference type="RefSeq" id="WP_193909952.1">
    <property type="nucleotide sequence ID" value="NZ_JADEXG010000050.1"/>
</dbReference>
<dbReference type="InterPro" id="IPR051218">
    <property type="entry name" value="Sec_MonoDiacylglyc_Lipase"/>
</dbReference>
<dbReference type="EMBL" id="JADEXG010000050">
    <property type="protein sequence ID" value="MBE9079221.1"/>
    <property type="molecule type" value="Genomic_DNA"/>
</dbReference>
<gene>
    <name evidence="2" type="ORF">IQ241_18270</name>
</gene>
<evidence type="ECO:0000313" key="2">
    <source>
        <dbReference type="EMBL" id="MBE9079221.1"/>
    </source>
</evidence>
<dbReference type="CDD" id="cd00519">
    <property type="entry name" value="Lipase_3"/>
    <property type="match status" value="1"/>
</dbReference>
<dbReference type="GO" id="GO:0006629">
    <property type="term" value="P:lipid metabolic process"/>
    <property type="evidence" value="ECO:0007669"/>
    <property type="project" value="InterPro"/>
</dbReference>
<reference evidence="2" key="1">
    <citation type="submission" date="2020-10" db="EMBL/GenBank/DDBJ databases">
        <authorList>
            <person name="Castelo-Branco R."/>
            <person name="Eusebio N."/>
            <person name="Adriana R."/>
            <person name="Vieira A."/>
            <person name="Brugerolle De Fraissinette N."/>
            <person name="Rezende De Castro R."/>
            <person name="Schneider M.P."/>
            <person name="Vasconcelos V."/>
            <person name="Leao P.N."/>
        </authorList>
    </citation>
    <scope>NUCLEOTIDE SEQUENCE</scope>
    <source>
        <strain evidence="2">LEGE 07310</strain>
    </source>
</reference>
<organism evidence="2 3">
    <name type="scientific">Vasconcelosia minhoensis LEGE 07310</name>
    <dbReference type="NCBI Taxonomy" id="915328"/>
    <lineage>
        <taxon>Bacteria</taxon>
        <taxon>Bacillati</taxon>
        <taxon>Cyanobacteriota</taxon>
        <taxon>Cyanophyceae</taxon>
        <taxon>Nodosilineales</taxon>
        <taxon>Cymatolegaceae</taxon>
        <taxon>Vasconcelosia</taxon>
        <taxon>Vasconcelosia minhoensis</taxon>
    </lineage>
</organism>
<evidence type="ECO:0000259" key="1">
    <source>
        <dbReference type="Pfam" id="PF01764"/>
    </source>
</evidence>
<dbReference type="PANTHER" id="PTHR45856:SF24">
    <property type="entry name" value="FUNGAL LIPASE-LIKE DOMAIN-CONTAINING PROTEIN"/>
    <property type="match status" value="1"/>
</dbReference>
<dbReference type="AlphaFoldDB" id="A0A8J7DMR3"/>
<dbReference type="SUPFAM" id="SSF53474">
    <property type="entry name" value="alpha/beta-Hydrolases"/>
    <property type="match status" value="1"/>
</dbReference>
<dbReference type="Proteomes" id="UP000636505">
    <property type="component" value="Unassembled WGS sequence"/>
</dbReference>
<sequence>MNYETALQSAILSQEVYQSFASNRFSAWQNTQPTFVEQATTDTQLAILAEPAAPLAVIAFRGSDAEQDWNTNTQLGQQEYDWTVRQAYRAQVKDVVTDTVMEEKALVYPDAYGEPSRPVKMHSGFISAYLSVRAQIHDYVHTSPATQYRTTGHSLGGALAALCAIDLQYNFGQRITVESYTFGSPRVGNAAFAESYNRRVPHTWRVVHGWDLVVGLPRPWQGYRHVDQAVKLDRGFTWRIITGSFDDHRIDRYIGALKDQLGRR</sequence>
<comment type="caution">
    <text evidence="2">The sequence shown here is derived from an EMBL/GenBank/DDBJ whole genome shotgun (WGS) entry which is preliminary data.</text>
</comment>
<name>A0A8J7DMR3_9CYAN</name>
<feature type="domain" description="Fungal lipase-type" evidence="1">
    <location>
        <begin position="57"/>
        <end position="217"/>
    </location>
</feature>
<proteinExistence type="predicted"/>
<dbReference type="InterPro" id="IPR002921">
    <property type="entry name" value="Fungal_lipase-type"/>
</dbReference>
<protein>
    <submittedName>
        <fullName evidence="2">Lipase family protein</fullName>
    </submittedName>
</protein>
<dbReference type="Pfam" id="PF01764">
    <property type="entry name" value="Lipase_3"/>
    <property type="match status" value="1"/>
</dbReference>
<dbReference type="Gene3D" id="3.40.50.1820">
    <property type="entry name" value="alpha/beta hydrolase"/>
    <property type="match status" value="1"/>
</dbReference>
<evidence type="ECO:0000313" key="3">
    <source>
        <dbReference type="Proteomes" id="UP000636505"/>
    </source>
</evidence>
<dbReference type="PANTHER" id="PTHR45856">
    <property type="entry name" value="ALPHA/BETA-HYDROLASES SUPERFAMILY PROTEIN"/>
    <property type="match status" value="1"/>
</dbReference>
<dbReference type="InterPro" id="IPR029058">
    <property type="entry name" value="AB_hydrolase_fold"/>
</dbReference>
<keyword evidence="3" id="KW-1185">Reference proteome</keyword>